<evidence type="ECO:0000313" key="2">
    <source>
        <dbReference type="EMBL" id="BAT87735.1"/>
    </source>
</evidence>
<evidence type="ECO:0000256" key="1">
    <source>
        <dbReference type="SAM" id="MobiDB-lite"/>
    </source>
</evidence>
<evidence type="ECO:0000313" key="3">
    <source>
        <dbReference type="Proteomes" id="UP000291084"/>
    </source>
</evidence>
<keyword evidence="3" id="KW-1185">Reference proteome</keyword>
<organism evidence="2 3">
    <name type="scientific">Vigna angularis var. angularis</name>
    <dbReference type="NCBI Taxonomy" id="157739"/>
    <lineage>
        <taxon>Eukaryota</taxon>
        <taxon>Viridiplantae</taxon>
        <taxon>Streptophyta</taxon>
        <taxon>Embryophyta</taxon>
        <taxon>Tracheophyta</taxon>
        <taxon>Spermatophyta</taxon>
        <taxon>Magnoliopsida</taxon>
        <taxon>eudicotyledons</taxon>
        <taxon>Gunneridae</taxon>
        <taxon>Pentapetalae</taxon>
        <taxon>rosids</taxon>
        <taxon>fabids</taxon>
        <taxon>Fabales</taxon>
        <taxon>Fabaceae</taxon>
        <taxon>Papilionoideae</taxon>
        <taxon>50 kb inversion clade</taxon>
        <taxon>NPAAA clade</taxon>
        <taxon>indigoferoid/millettioid clade</taxon>
        <taxon>Phaseoleae</taxon>
        <taxon>Vigna</taxon>
    </lineage>
</organism>
<sequence>MSFPSKMNSVGGTVESFNSTGNGKQNFENSKIRSGAIIHNPHPGSVSSVGGTLRSFLQDGDGDQSFAGADIQSGVQEVNSEKDEDGTKDLWAQLQKIGVEDDSLGVVYWYLFNNPTALKGFNGVPIHERKNMLPIIVPNYQPKGSNRNVKIT</sequence>
<reference evidence="2 3" key="1">
    <citation type="journal article" date="2015" name="Sci. Rep.">
        <title>The power of single molecule real-time sequencing technology in the de novo assembly of a eukaryotic genome.</title>
        <authorList>
            <person name="Sakai H."/>
            <person name="Naito K."/>
            <person name="Ogiso-Tanaka E."/>
            <person name="Takahashi Y."/>
            <person name="Iseki K."/>
            <person name="Muto C."/>
            <person name="Satou K."/>
            <person name="Teruya K."/>
            <person name="Shiroma A."/>
            <person name="Shimoji M."/>
            <person name="Hirano T."/>
            <person name="Itoh T."/>
            <person name="Kaga A."/>
            <person name="Tomooka N."/>
        </authorList>
    </citation>
    <scope>NUCLEOTIDE SEQUENCE [LARGE SCALE GENOMIC DNA]</scope>
    <source>
        <strain evidence="3">cv. Shumari</strain>
    </source>
</reference>
<dbReference type="EMBL" id="AP015038">
    <property type="protein sequence ID" value="BAT87735.1"/>
    <property type="molecule type" value="Genomic_DNA"/>
</dbReference>
<protein>
    <submittedName>
        <fullName evidence="2">Uncharacterized protein</fullName>
    </submittedName>
</protein>
<gene>
    <name evidence="2" type="primary">Vigan.05G113100</name>
    <name evidence="2" type="ORF">VIGAN_05113100</name>
</gene>
<accession>A0A0S3S4G9</accession>
<feature type="compositionally biased region" description="Polar residues" evidence="1">
    <location>
        <begin position="1"/>
        <end position="29"/>
    </location>
</feature>
<proteinExistence type="predicted"/>
<feature type="region of interest" description="Disordered" evidence="1">
    <location>
        <begin position="1"/>
        <end position="86"/>
    </location>
</feature>
<dbReference type="AlphaFoldDB" id="A0A0S3S4G9"/>
<dbReference type="Proteomes" id="UP000291084">
    <property type="component" value="Chromosome 5"/>
</dbReference>
<name>A0A0S3S4G9_PHAAN</name>
<dbReference type="OrthoDB" id="10572027at2759"/>